<dbReference type="PANTHER" id="PTHR46494:SF1">
    <property type="entry name" value="CORA FAMILY METAL ION TRANSPORTER (EUROFUNG)"/>
    <property type="match status" value="1"/>
</dbReference>
<dbReference type="GO" id="GO:0050897">
    <property type="term" value="F:cobalt ion binding"/>
    <property type="evidence" value="ECO:0007669"/>
    <property type="project" value="TreeGrafter"/>
</dbReference>
<keyword evidence="14" id="KW-1185">Reference proteome</keyword>
<dbReference type="SUPFAM" id="SSF144083">
    <property type="entry name" value="Magnesium transport protein CorA, transmembrane region"/>
    <property type="match status" value="1"/>
</dbReference>
<comment type="subcellular location">
    <subcellularLocation>
        <location evidence="1">Cell membrane</location>
        <topology evidence="1">Multi-pass membrane protein</topology>
    </subcellularLocation>
</comment>
<dbReference type="InterPro" id="IPR045863">
    <property type="entry name" value="CorA_TM1_TM2"/>
</dbReference>
<dbReference type="Pfam" id="PF01544">
    <property type="entry name" value="CorA"/>
    <property type="match status" value="1"/>
</dbReference>
<keyword evidence="9 12" id="KW-0472">Membrane</keyword>
<comment type="caution">
    <text evidence="13">The sequence shown here is derived from an EMBL/GenBank/DDBJ whole genome shotgun (WGS) entry which is preliminary data.</text>
</comment>
<dbReference type="FunFam" id="1.20.58.340:FF:000004">
    <property type="entry name" value="Magnesium transport protein CorA"/>
    <property type="match status" value="1"/>
</dbReference>
<evidence type="ECO:0000256" key="9">
    <source>
        <dbReference type="ARBA" id="ARBA00023136"/>
    </source>
</evidence>
<organism evidence="13 14">
    <name type="scientific">Streptomyces violaceusniger</name>
    <dbReference type="NCBI Taxonomy" id="68280"/>
    <lineage>
        <taxon>Bacteria</taxon>
        <taxon>Bacillati</taxon>
        <taxon>Actinomycetota</taxon>
        <taxon>Actinomycetes</taxon>
        <taxon>Kitasatosporales</taxon>
        <taxon>Streptomycetaceae</taxon>
        <taxon>Streptomyces</taxon>
        <taxon>Streptomyces violaceusniger group</taxon>
    </lineage>
</organism>
<dbReference type="GO" id="GO:0015095">
    <property type="term" value="F:magnesium ion transmembrane transporter activity"/>
    <property type="evidence" value="ECO:0007669"/>
    <property type="project" value="TreeGrafter"/>
</dbReference>
<keyword evidence="3" id="KW-0813">Transport</keyword>
<dbReference type="EMBL" id="BJHW01000001">
    <property type="protein sequence ID" value="GDY50217.1"/>
    <property type="molecule type" value="Genomic_DNA"/>
</dbReference>
<feature type="transmembrane region" description="Helical" evidence="12">
    <location>
        <begin position="20"/>
        <end position="40"/>
    </location>
</feature>
<evidence type="ECO:0000256" key="4">
    <source>
        <dbReference type="ARBA" id="ARBA00022475"/>
    </source>
</evidence>
<dbReference type="GO" id="GO:0005886">
    <property type="term" value="C:plasma membrane"/>
    <property type="evidence" value="ECO:0007669"/>
    <property type="project" value="UniProtKB-SubCell"/>
</dbReference>
<evidence type="ECO:0000256" key="1">
    <source>
        <dbReference type="ARBA" id="ARBA00004651"/>
    </source>
</evidence>
<evidence type="ECO:0000256" key="12">
    <source>
        <dbReference type="SAM" id="Phobius"/>
    </source>
</evidence>
<evidence type="ECO:0000256" key="3">
    <source>
        <dbReference type="ARBA" id="ARBA00022448"/>
    </source>
</evidence>
<evidence type="ECO:0000256" key="2">
    <source>
        <dbReference type="ARBA" id="ARBA00009765"/>
    </source>
</evidence>
<keyword evidence="4" id="KW-1003">Cell membrane</keyword>
<keyword evidence="8" id="KW-0406">Ion transport</keyword>
<evidence type="ECO:0008006" key="15">
    <source>
        <dbReference type="Google" id="ProtNLM"/>
    </source>
</evidence>
<evidence type="ECO:0000256" key="8">
    <source>
        <dbReference type="ARBA" id="ARBA00023065"/>
    </source>
</evidence>
<dbReference type="Proteomes" id="UP000301309">
    <property type="component" value="Unassembled WGS sequence"/>
</dbReference>
<dbReference type="Gene3D" id="1.20.58.340">
    <property type="entry name" value="Magnesium transport protein CorA, transmembrane region"/>
    <property type="match status" value="1"/>
</dbReference>
<evidence type="ECO:0000256" key="11">
    <source>
        <dbReference type="ARBA" id="ARBA00045497"/>
    </source>
</evidence>
<protein>
    <recommendedName>
        <fullName evidence="15">Magnesium transporter CorA</fullName>
    </recommendedName>
</protein>
<dbReference type="InterPro" id="IPR002523">
    <property type="entry name" value="MgTranspt_CorA/ZnTranspt_ZntB"/>
</dbReference>
<dbReference type="GO" id="GO:0015087">
    <property type="term" value="F:cobalt ion transmembrane transporter activity"/>
    <property type="evidence" value="ECO:0007669"/>
    <property type="project" value="TreeGrafter"/>
</dbReference>
<dbReference type="AlphaFoldDB" id="A0A4D4KUQ6"/>
<name>A0A4D4KUQ6_STRVO</name>
<proteinExistence type="inferred from homology"/>
<evidence type="ECO:0000256" key="5">
    <source>
        <dbReference type="ARBA" id="ARBA00022692"/>
    </source>
</evidence>
<evidence type="ECO:0000313" key="14">
    <source>
        <dbReference type="Proteomes" id="UP000301309"/>
    </source>
</evidence>
<evidence type="ECO:0000256" key="6">
    <source>
        <dbReference type="ARBA" id="ARBA00022842"/>
    </source>
</evidence>
<evidence type="ECO:0000256" key="10">
    <source>
        <dbReference type="ARBA" id="ARBA00034269"/>
    </source>
</evidence>
<evidence type="ECO:0000313" key="13">
    <source>
        <dbReference type="EMBL" id="GDY50217.1"/>
    </source>
</evidence>
<comment type="similarity">
    <text evidence="2">Belongs to the CorA metal ion transporter (MIT) (TC 1.A.35) family.</text>
</comment>
<dbReference type="PANTHER" id="PTHR46494">
    <property type="entry name" value="CORA FAMILY METAL ION TRANSPORTER (EUROFUNG)"/>
    <property type="match status" value="1"/>
</dbReference>
<sequence>MVTGMYGMNFDHMPELRWRFGYPLALGAIALACFFLHRGFKRNGWL</sequence>
<keyword evidence="5 12" id="KW-0812">Transmembrane</keyword>
<reference evidence="13 14" key="1">
    <citation type="journal article" date="2020" name="Int. J. Syst. Evol. Microbiol.">
        <title>Reclassification of Streptomyces castelarensis and Streptomyces sporoclivatus as later heterotypic synonyms of Streptomyces antimycoticus.</title>
        <authorList>
            <person name="Komaki H."/>
            <person name="Tamura T."/>
        </authorList>
    </citation>
    <scope>NUCLEOTIDE SEQUENCE [LARGE SCALE GENOMIC DNA]</scope>
    <source>
        <strain evidence="13 14">NBRC 13459</strain>
    </source>
</reference>
<keyword evidence="7 12" id="KW-1133">Transmembrane helix</keyword>
<dbReference type="GO" id="GO:0000287">
    <property type="term" value="F:magnesium ion binding"/>
    <property type="evidence" value="ECO:0007669"/>
    <property type="project" value="TreeGrafter"/>
</dbReference>
<evidence type="ECO:0000256" key="7">
    <source>
        <dbReference type="ARBA" id="ARBA00022989"/>
    </source>
</evidence>
<keyword evidence="6" id="KW-0460">Magnesium</keyword>
<comment type="catalytic activity">
    <reaction evidence="10">
        <text>Mg(2+)(in) = Mg(2+)(out)</text>
        <dbReference type="Rhea" id="RHEA:29827"/>
        <dbReference type="ChEBI" id="CHEBI:18420"/>
    </reaction>
</comment>
<comment type="function">
    <text evidence="11">Mediates influx of magnesium ions. Alternates between open and closed states. Activated by low cytoplasmic Mg(2+) levels. Inactive when cytoplasmic Mg(2+) levels are high.</text>
</comment>
<gene>
    <name evidence="13" type="ORF">SVIO_008400</name>
</gene>
<accession>A0A4D4KUQ6</accession>